<keyword evidence="5" id="KW-0547">Nucleotide-binding</keyword>
<organism evidence="9 10">
    <name type="scientific">Rattus norvegicus</name>
    <name type="common">Rat</name>
    <dbReference type="NCBI Taxonomy" id="10116"/>
    <lineage>
        <taxon>Eukaryota</taxon>
        <taxon>Metazoa</taxon>
        <taxon>Chordata</taxon>
        <taxon>Craniata</taxon>
        <taxon>Vertebrata</taxon>
        <taxon>Euteleostomi</taxon>
        <taxon>Mammalia</taxon>
        <taxon>Eutheria</taxon>
        <taxon>Euarchontoglires</taxon>
        <taxon>Glires</taxon>
        <taxon>Rodentia</taxon>
        <taxon>Myomorpha</taxon>
        <taxon>Muroidea</taxon>
        <taxon>Muridae</taxon>
        <taxon>Murinae</taxon>
        <taxon>Rattus</taxon>
    </lineage>
</organism>
<evidence type="ECO:0000256" key="1">
    <source>
        <dbReference type="ARBA" id="ARBA00004245"/>
    </source>
</evidence>
<evidence type="ECO:0000256" key="4">
    <source>
        <dbReference type="ARBA" id="ARBA00022701"/>
    </source>
</evidence>
<evidence type="ECO:0000256" key="2">
    <source>
        <dbReference type="ARBA" id="ARBA00009636"/>
    </source>
</evidence>
<feature type="domain" description="Tubulin/FtsZ GTPase" evidence="8">
    <location>
        <begin position="24"/>
        <end position="85"/>
    </location>
</feature>
<gene>
    <name evidence="9" type="ORF">rCG_46992</name>
</gene>
<dbReference type="GO" id="GO:0005874">
    <property type="term" value="C:microtubule"/>
    <property type="evidence" value="ECO:0007669"/>
    <property type="project" value="UniProtKB-KW"/>
</dbReference>
<keyword evidence="7" id="KW-0206">Cytoskeleton</keyword>
<dbReference type="InterPro" id="IPR036525">
    <property type="entry name" value="Tubulin/FtsZ_GTPase_sf"/>
</dbReference>
<comment type="similarity">
    <text evidence="2">Belongs to the tubulin family.</text>
</comment>
<dbReference type="EMBL" id="CH473971">
    <property type="protein sequence ID" value="EDM14745.1"/>
    <property type="molecule type" value="Genomic_DNA"/>
</dbReference>
<evidence type="ECO:0000256" key="7">
    <source>
        <dbReference type="ARBA" id="ARBA00023212"/>
    </source>
</evidence>
<dbReference type="PRINTS" id="PR01161">
    <property type="entry name" value="TUBULIN"/>
</dbReference>
<reference evidence="10" key="1">
    <citation type="submission" date="2005-09" db="EMBL/GenBank/DDBJ databases">
        <authorList>
            <person name="Mural R.J."/>
            <person name="Li P.W."/>
            <person name="Adams M.D."/>
            <person name="Amanatides P.G."/>
            <person name="Baden-Tillson H."/>
            <person name="Barnstead M."/>
            <person name="Chin S.H."/>
            <person name="Dew I."/>
            <person name="Evans C.A."/>
            <person name="Ferriera S."/>
            <person name="Flanigan M."/>
            <person name="Fosler C."/>
            <person name="Glodek A."/>
            <person name="Gu Z."/>
            <person name="Holt R.A."/>
            <person name="Jennings D."/>
            <person name="Kraft C.L."/>
            <person name="Lu F."/>
            <person name="Nguyen T."/>
            <person name="Nusskern D.R."/>
            <person name="Pfannkoch C.M."/>
            <person name="Sitter C."/>
            <person name="Sutton G.G."/>
            <person name="Venter J.C."/>
            <person name="Wang Z."/>
            <person name="Woodage T."/>
            <person name="Zheng X.H."/>
            <person name="Zhong F."/>
        </authorList>
    </citation>
    <scope>NUCLEOTIDE SEQUENCE [LARGE SCALE GENOMIC DNA]</scope>
    <source>
        <strain>BN</strain>
        <strain evidence="10">Sprague-Dawley</strain>
    </source>
</reference>
<keyword evidence="3" id="KW-0963">Cytoplasm</keyword>
<dbReference type="PANTHER" id="PTHR11588">
    <property type="entry name" value="TUBULIN"/>
    <property type="match status" value="1"/>
</dbReference>
<evidence type="ECO:0000256" key="3">
    <source>
        <dbReference type="ARBA" id="ARBA00022490"/>
    </source>
</evidence>
<evidence type="ECO:0000313" key="9">
    <source>
        <dbReference type="EMBL" id="EDM14745.1"/>
    </source>
</evidence>
<dbReference type="SUPFAM" id="SSF52490">
    <property type="entry name" value="Tubulin nucleotide-binding domain-like"/>
    <property type="match status" value="1"/>
</dbReference>
<evidence type="ECO:0000259" key="8">
    <source>
        <dbReference type="Pfam" id="PF00091"/>
    </source>
</evidence>
<sequence length="120" mass="13314">MKFPLACPSRVAHHRQRRCCQECACSYHTTVKEVTSLALDGIRRQADQCTGLQGFLVFYSFGRRTGSGFTSLLMEPLSVDYGKTSICPAHPCSFLPMSLNLTIPSSPPIPLWSTLMVSSW</sequence>
<comment type="subcellular location">
    <subcellularLocation>
        <location evidence="1">Cytoplasm</location>
        <location evidence="1">Cytoskeleton</location>
    </subcellularLocation>
</comment>
<accession>A6IXW4</accession>
<dbReference type="Proteomes" id="UP000234681">
    <property type="component" value="Chromosome 18"/>
</dbReference>
<dbReference type="Gene3D" id="3.40.50.1440">
    <property type="entry name" value="Tubulin/FtsZ, GTPase domain"/>
    <property type="match status" value="1"/>
</dbReference>
<dbReference type="AlphaFoldDB" id="A6IXW4"/>
<protein>
    <submittedName>
        <fullName evidence="9">RCG46992</fullName>
    </submittedName>
</protein>
<name>A6IXW4_RAT</name>
<evidence type="ECO:0000256" key="5">
    <source>
        <dbReference type="ARBA" id="ARBA00022741"/>
    </source>
</evidence>
<dbReference type="InterPro" id="IPR003008">
    <property type="entry name" value="Tubulin_FtsZ_GTPase"/>
</dbReference>
<evidence type="ECO:0000313" key="10">
    <source>
        <dbReference type="Proteomes" id="UP000234681"/>
    </source>
</evidence>
<dbReference type="InterPro" id="IPR000217">
    <property type="entry name" value="Tubulin"/>
</dbReference>
<dbReference type="GO" id="GO:0007017">
    <property type="term" value="P:microtubule-based process"/>
    <property type="evidence" value="ECO:0007669"/>
    <property type="project" value="InterPro"/>
</dbReference>
<keyword evidence="6" id="KW-0342">GTP-binding</keyword>
<dbReference type="GO" id="GO:0005525">
    <property type="term" value="F:GTP binding"/>
    <property type="evidence" value="ECO:0007669"/>
    <property type="project" value="UniProtKB-KW"/>
</dbReference>
<evidence type="ECO:0000256" key="6">
    <source>
        <dbReference type="ARBA" id="ARBA00023134"/>
    </source>
</evidence>
<keyword evidence="4" id="KW-0493">Microtubule</keyword>
<dbReference type="Pfam" id="PF00091">
    <property type="entry name" value="Tubulin"/>
    <property type="match status" value="1"/>
</dbReference>
<proteinExistence type="inferred from homology"/>